<evidence type="ECO:0000313" key="1">
    <source>
        <dbReference type="EMBL" id="NDU42057.1"/>
    </source>
</evidence>
<gene>
    <name evidence="1" type="ORF">GL267_05175</name>
</gene>
<reference evidence="1" key="1">
    <citation type="submission" date="2019-11" db="EMBL/GenBank/DDBJ databases">
        <title>Acidithiobacillus ferrianus sp. nov.: a facultatively anaerobic and extremely acidophilic chemolithoautotroph.</title>
        <authorList>
            <person name="Norris P.R."/>
            <person name="Falagan C."/>
            <person name="Moya-Beltran A."/>
            <person name="Castro M."/>
            <person name="Quatrini R."/>
            <person name="Johnson D.B."/>
        </authorList>
    </citation>
    <scope>NUCLEOTIDE SEQUENCE [LARGE SCALE GENOMIC DNA]</scope>
    <source>
        <strain evidence="1">MG</strain>
    </source>
</reference>
<dbReference type="RefSeq" id="WP_163097181.1">
    <property type="nucleotide sequence ID" value="NZ_CP127523.1"/>
</dbReference>
<dbReference type="EMBL" id="WNJL01000022">
    <property type="protein sequence ID" value="NDU42057.1"/>
    <property type="molecule type" value="Genomic_DNA"/>
</dbReference>
<accession>A0A845U8H8</accession>
<organism evidence="1">
    <name type="scientific">Acidithiobacillus ferrianus</name>
    <dbReference type="NCBI Taxonomy" id="2678518"/>
    <lineage>
        <taxon>Bacteria</taxon>
        <taxon>Pseudomonadati</taxon>
        <taxon>Pseudomonadota</taxon>
        <taxon>Acidithiobacillia</taxon>
        <taxon>Acidithiobacillales</taxon>
        <taxon>Acidithiobacillaceae</taxon>
        <taxon>Acidithiobacillus</taxon>
    </lineage>
</organism>
<comment type="caution">
    <text evidence="1">The sequence shown here is derived from an EMBL/GenBank/DDBJ whole genome shotgun (WGS) entry which is preliminary data.</text>
</comment>
<name>A0A845U8H8_9PROT</name>
<sequence length="280" mass="32036">MDWFIRFALGLPARVEDAAALRKALPELESRDFRLQHRRYFWPFHPDFDTNEELLEALRRWVAEVETPDDFWPSEYRNCPSNNCPLRSNQAKANRDDGLSIARFMVAAGGPKAKPPRDTFLDLVKRTHPENDPPREVILTDPYIYSDVSEDGHEGGFSNLVAYLEALGIPADDSFTLRMTPSPKRGTVTAKKNLHRYLRTKFKNIQLKDYSPQLKFHDRFYVVRHRTGKIKGVFGPSINGLTSDAIVLMGDMLVRMNSNLTSHSTGRCAIKPRSAGEFKR</sequence>
<protein>
    <submittedName>
        <fullName evidence="1">Uncharacterized protein</fullName>
    </submittedName>
</protein>
<dbReference type="AlphaFoldDB" id="A0A845U8H8"/>
<proteinExistence type="predicted"/>